<protein>
    <submittedName>
        <fullName evidence="1">Uncharacterized protein</fullName>
    </submittedName>
</protein>
<evidence type="ECO:0000313" key="1">
    <source>
        <dbReference type="EMBL" id="UPK90980.1"/>
    </source>
</evidence>
<gene>
    <name evidence="1" type="ORF">LCI18_001915</name>
</gene>
<evidence type="ECO:0000313" key="2">
    <source>
        <dbReference type="Proteomes" id="UP000830768"/>
    </source>
</evidence>
<organism evidence="1 2">
    <name type="scientific">Fusarium solani subsp. cucurbitae</name>
    <name type="common">Neocosmosporum cucurbitae</name>
    <dbReference type="NCBI Taxonomy" id="2747967"/>
    <lineage>
        <taxon>Eukaryota</taxon>
        <taxon>Fungi</taxon>
        <taxon>Dikarya</taxon>
        <taxon>Ascomycota</taxon>
        <taxon>Pezizomycotina</taxon>
        <taxon>Sordariomycetes</taxon>
        <taxon>Hypocreomycetidae</taxon>
        <taxon>Hypocreales</taxon>
        <taxon>Nectriaceae</taxon>
        <taxon>Fusarium</taxon>
        <taxon>Fusarium solani species complex</taxon>
    </lineage>
</organism>
<sequence>MHDTIRLSADQFRSIYEESFKTWARLYFRVVKNSKLPTHVLLVQDVFRQHPSLPRNLSLKHDKRGALATGASIWSSAVAACGPRLPSFRQLVHIRVAIREPISLSISEMGETEIMPGSCTLAYTENQATYHDGMARCKDEQSLISIHIGNGWQAHMKLEQNTSLSPWSIHLQPNPGFVLLHTTDDLPSSHPAASFSDASSYLDNFCKRHNIMDQSHAALASVLLLPSMSGFHTLRLPAPRVSDWRNATDLLIGCPDGKLEHDWMHEDHHIDKLLTLSCNTRSIRPMLLSAFYEPSIECNAITPWLQGTLASIEHLAGRNPCIIGRICMERAPRAAFLWLSSLILGLQERLLQDIRFRQIPIDLPSAVWVWSGTVQSFIQQRISKPLVTGGYVSRADECRHLFLSQSGHHTRIPVCQWKPFGATPFEDIDVEADGHDFLVNSLTEPEDAGPVRICFEGLDREREAILDNATRSIFGWLRFDGYARHEEDIWKHEWFDMSESDQDDVGEDETTSGASPELSPRIEC</sequence>
<proteinExistence type="predicted"/>
<accession>A0ACD3YPW8</accession>
<reference evidence="1" key="1">
    <citation type="submission" date="2021-11" db="EMBL/GenBank/DDBJ databases">
        <title>Fusarium solani-melongenae Genome sequencing and assembly.</title>
        <authorList>
            <person name="Xie S."/>
            <person name="Huang L."/>
            <person name="Zhang X."/>
        </authorList>
    </citation>
    <scope>NUCLEOTIDE SEQUENCE</scope>
    <source>
        <strain evidence="1">CRI 24-3</strain>
    </source>
</reference>
<dbReference type="EMBL" id="CP090031">
    <property type="protein sequence ID" value="UPK90980.1"/>
    <property type="molecule type" value="Genomic_DNA"/>
</dbReference>
<keyword evidence="2" id="KW-1185">Reference proteome</keyword>
<name>A0ACD3YPW8_FUSSC</name>
<dbReference type="Proteomes" id="UP000830768">
    <property type="component" value="Chromosome 2"/>
</dbReference>